<dbReference type="SUPFAM" id="SSF100879">
    <property type="entry name" value="Lesion bypass DNA polymerase (Y-family), little finger domain"/>
    <property type="match status" value="1"/>
</dbReference>
<evidence type="ECO:0000256" key="1">
    <source>
        <dbReference type="ARBA" id="ARBA00010945"/>
    </source>
</evidence>
<keyword evidence="5" id="KW-0742">SOS response</keyword>
<dbReference type="GO" id="GO:0006281">
    <property type="term" value="P:DNA repair"/>
    <property type="evidence" value="ECO:0007669"/>
    <property type="project" value="UniProtKB-KW"/>
</dbReference>
<dbReference type="InterPro" id="IPR043502">
    <property type="entry name" value="DNA/RNA_pol_sf"/>
</dbReference>
<keyword evidence="3" id="KW-0741">SOS mutagenesis</keyword>
<protein>
    <submittedName>
        <fullName evidence="7">Nucleotidyltransferase/DNA polymerase</fullName>
    </submittedName>
</protein>
<evidence type="ECO:0000256" key="3">
    <source>
        <dbReference type="ARBA" id="ARBA00023199"/>
    </source>
</evidence>
<dbReference type="GO" id="GO:0042276">
    <property type="term" value="P:error-prone translesion synthesis"/>
    <property type="evidence" value="ECO:0007669"/>
    <property type="project" value="TreeGrafter"/>
</dbReference>
<dbReference type="PANTHER" id="PTHR11076:SF34">
    <property type="entry name" value="PROTEIN UMUC"/>
    <property type="match status" value="1"/>
</dbReference>
<dbReference type="InterPro" id="IPR043128">
    <property type="entry name" value="Rev_trsase/Diguanyl_cyclase"/>
</dbReference>
<sequence>MSIALIDSNNFYASCEESMDPSIRNHPLIVLSNNDGCVIARNAEAKALGIAMGQPYFKVRRKLKDLGVKIRSSNYALYADMSRRLMSLIEANCEELEIYSIDEAFVKINRPHDYDLNPWAYRLRTTIYQSLSLPIAIGIGTTKSQSKLANHLAKTTASHAGIFDFEASDDQDHWLKQVAIENVWGIGRKLAYWCRMHGINNARQLRDTPSNELRQKFGVTGIRLQHELRGEKCLNLLIKSIPKKETCVSRSFSRPVSNIEELRQAIANHAVRASEKLRKQHQHATAVTVFTRTSLYTSPFYSQSATQRLSLPSNNTRVILSTTLSLTEKIFCSNCLLIKAGVIMQGLVNEDYLQLSLFSLTNPKEISRHKSLMKSIDYLNTRYGKDTIQWAVCGINQQEWEMCRRNLSPSATTLFKEIPIVKA</sequence>
<dbReference type="EMBL" id="AE017126">
    <property type="protein sequence ID" value="AAP99803.1"/>
    <property type="molecule type" value="Genomic_DNA"/>
</dbReference>
<dbReference type="InterPro" id="IPR024728">
    <property type="entry name" value="PolY_HhH_motif"/>
</dbReference>
<dbReference type="InterPro" id="IPR017961">
    <property type="entry name" value="DNA_pol_Y-fam_little_finger"/>
</dbReference>
<dbReference type="GO" id="GO:0009432">
    <property type="term" value="P:SOS response"/>
    <property type="evidence" value="ECO:0007669"/>
    <property type="project" value="UniProtKB-KW"/>
</dbReference>
<dbReference type="AlphaFoldDB" id="Q7VCI1"/>
<dbReference type="Gene3D" id="3.30.1490.100">
    <property type="entry name" value="DNA polymerase, Y-family, little finger domain"/>
    <property type="match status" value="1"/>
</dbReference>
<evidence type="ECO:0000313" key="7">
    <source>
        <dbReference type="EMBL" id="AAP99803.1"/>
    </source>
</evidence>
<dbReference type="RefSeq" id="WP_011124911.1">
    <property type="nucleotide sequence ID" value="NC_005042.1"/>
</dbReference>
<dbReference type="STRING" id="167539.Pro_0759"/>
<dbReference type="eggNOG" id="COG0389">
    <property type="taxonomic scope" value="Bacteria"/>
</dbReference>
<dbReference type="InterPro" id="IPR025188">
    <property type="entry name" value="DUF4113"/>
</dbReference>
<organism evidence="7 8">
    <name type="scientific">Prochlorococcus marinus (strain SARG / CCMP1375 / SS120)</name>
    <dbReference type="NCBI Taxonomy" id="167539"/>
    <lineage>
        <taxon>Bacteria</taxon>
        <taxon>Bacillati</taxon>
        <taxon>Cyanobacteriota</taxon>
        <taxon>Cyanophyceae</taxon>
        <taxon>Synechococcales</taxon>
        <taxon>Prochlorococcaceae</taxon>
        <taxon>Prochlorococcus</taxon>
    </lineage>
</organism>
<dbReference type="InterPro" id="IPR036775">
    <property type="entry name" value="DNA_pol_Y-fam_lit_finger_sf"/>
</dbReference>
<dbReference type="Gene3D" id="1.10.150.20">
    <property type="entry name" value="5' to 3' exonuclease, C-terminal subdomain"/>
    <property type="match status" value="1"/>
</dbReference>
<dbReference type="InterPro" id="IPR050116">
    <property type="entry name" value="DNA_polymerase-Y"/>
</dbReference>
<keyword evidence="8" id="KW-1185">Reference proteome</keyword>
<evidence type="ECO:0000256" key="5">
    <source>
        <dbReference type="ARBA" id="ARBA00023236"/>
    </source>
</evidence>
<dbReference type="PROSITE" id="PS50173">
    <property type="entry name" value="UMUC"/>
    <property type="match status" value="1"/>
</dbReference>
<dbReference type="Pfam" id="PF13438">
    <property type="entry name" value="DUF4113"/>
    <property type="match status" value="1"/>
</dbReference>
<evidence type="ECO:0000259" key="6">
    <source>
        <dbReference type="PROSITE" id="PS50173"/>
    </source>
</evidence>
<gene>
    <name evidence="7" type="primary">dinP</name>
    <name evidence="7" type="ordered locus">Pro_0759</name>
</gene>
<dbReference type="CDD" id="cd01700">
    <property type="entry name" value="PolY_Pol_V_umuC"/>
    <property type="match status" value="1"/>
</dbReference>
<dbReference type="EnsemblBacteria" id="AAP99803">
    <property type="protein sequence ID" value="AAP99803"/>
    <property type="gene ID" value="Pro_0759"/>
</dbReference>
<comment type="similarity">
    <text evidence="1">Belongs to the DNA polymerase type-Y family.</text>
</comment>
<keyword evidence="4" id="KW-0234">DNA repair</keyword>
<dbReference type="InterPro" id="IPR001126">
    <property type="entry name" value="UmuC"/>
</dbReference>
<evidence type="ECO:0000256" key="2">
    <source>
        <dbReference type="ARBA" id="ARBA00022763"/>
    </source>
</evidence>
<proteinExistence type="inferred from homology"/>
<evidence type="ECO:0000313" key="8">
    <source>
        <dbReference type="Proteomes" id="UP000001420"/>
    </source>
</evidence>
<feature type="domain" description="UmuC" evidence="6">
    <location>
        <begin position="3"/>
        <end position="187"/>
    </location>
</feature>
<dbReference type="GO" id="GO:0003887">
    <property type="term" value="F:DNA-directed DNA polymerase activity"/>
    <property type="evidence" value="ECO:0007669"/>
    <property type="project" value="TreeGrafter"/>
</dbReference>
<dbReference type="HOGENOM" id="CLU_012348_3_0_3"/>
<dbReference type="GO" id="GO:0003684">
    <property type="term" value="F:damaged DNA binding"/>
    <property type="evidence" value="ECO:0007669"/>
    <property type="project" value="InterPro"/>
</dbReference>
<dbReference type="OrthoDB" id="9808813at2"/>
<dbReference type="Pfam" id="PF00817">
    <property type="entry name" value="IMS"/>
    <property type="match status" value="1"/>
</dbReference>
<dbReference type="GO" id="GO:0005829">
    <property type="term" value="C:cytosol"/>
    <property type="evidence" value="ECO:0007669"/>
    <property type="project" value="TreeGrafter"/>
</dbReference>
<reference evidence="7 8" key="1">
    <citation type="journal article" date="2003" name="Proc. Natl. Acad. Sci. U.S.A.">
        <title>Genome sequence of the cyanobacterium Prochlorococcus marinus SS120, a nearly minimal oxyphototrophic genome.</title>
        <authorList>
            <person name="Dufresne A."/>
            <person name="Salanoubat M."/>
            <person name="Partensky F."/>
            <person name="Artiguenave F."/>
            <person name="Axmann I.M."/>
            <person name="Barbe V."/>
            <person name="Duprat S."/>
            <person name="Galperin M.Y."/>
            <person name="Koonin E.V."/>
            <person name="Le Gall F."/>
            <person name="Makarova K.S."/>
            <person name="Ostrowski M."/>
            <person name="Oztas S."/>
            <person name="Robert C."/>
            <person name="Rogozin I.B."/>
            <person name="Scanlan D.J."/>
            <person name="Tandeau de Marsac N."/>
            <person name="Weissenbach J."/>
            <person name="Wincker P."/>
            <person name="Wolf Y.I."/>
            <person name="Hess W.R."/>
        </authorList>
    </citation>
    <scope>NUCLEOTIDE SEQUENCE [LARGE SCALE GENOMIC DNA]</scope>
    <source>
        <strain evidence="8">SARG / CCMP1375 / SS120</strain>
    </source>
</reference>
<dbReference type="Gene3D" id="3.40.1170.60">
    <property type="match status" value="1"/>
</dbReference>
<evidence type="ECO:0000256" key="4">
    <source>
        <dbReference type="ARBA" id="ARBA00023204"/>
    </source>
</evidence>
<name>Q7VCI1_PROMA</name>
<accession>Q7VCI1</accession>
<dbReference type="Gene3D" id="3.30.70.270">
    <property type="match status" value="1"/>
</dbReference>
<dbReference type="PATRIC" id="fig|167539.5.peg.803"/>
<dbReference type="PANTHER" id="PTHR11076">
    <property type="entry name" value="DNA REPAIR POLYMERASE UMUC / TRANSFERASE FAMILY MEMBER"/>
    <property type="match status" value="1"/>
</dbReference>
<keyword evidence="2" id="KW-0227">DNA damage</keyword>
<dbReference type="Pfam" id="PF11799">
    <property type="entry name" value="IMS_C"/>
    <property type="match status" value="1"/>
</dbReference>
<dbReference type="Pfam" id="PF11798">
    <property type="entry name" value="IMS_HHH"/>
    <property type="match status" value="1"/>
</dbReference>
<dbReference type="KEGG" id="pma:Pro_0759"/>
<dbReference type="Proteomes" id="UP000001420">
    <property type="component" value="Chromosome"/>
</dbReference>
<dbReference type="SUPFAM" id="SSF56672">
    <property type="entry name" value="DNA/RNA polymerases"/>
    <property type="match status" value="1"/>
</dbReference>